<keyword evidence="4 9" id="KW-0812">Transmembrane</keyword>
<keyword evidence="5 9" id="KW-1133">Transmembrane helix</keyword>
<evidence type="ECO:0000256" key="9">
    <source>
        <dbReference type="SAM" id="Phobius"/>
    </source>
</evidence>
<feature type="transmembrane region" description="Helical" evidence="9">
    <location>
        <begin position="125"/>
        <end position="146"/>
    </location>
</feature>
<feature type="transmembrane region" description="Helical" evidence="9">
    <location>
        <begin position="416"/>
        <end position="436"/>
    </location>
</feature>
<gene>
    <name evidence="11" type="ORF">LTR84_005710</name>
</gene>
<dbReference type="PANTHER" id="PTHR48022">
    <property type="entry name" value="PLASTIDIC GLUCOSE TRANSPORTER 4"/>
    <property type="match status" value="1"/>
</dbReference>
<feature type="transmembrane region" description="Helical" evidence="9">
    <location>
        <begin position="442"/>
        <end position="465"/>
    </location>
</feature>
<evidence type="ECO:0000259" key="10">
    <source>
        <dbReference type="PROSITE" id="PS50850"/>
    </source>
</evidence>
<dbReference type="GO" id="GO:0016020">
    <property type="term" value="C:membrane"/>
    <property type="evidence" value="ECO:0007669"/>
    <property type="project" value="UniProtKB-SubCell"/>
</dbReference>
<dbReference type="InterPro" id="IPR050360">
    <property type="entry name" value="MFS_Sugar_Transporters"/>
</dbReference>
<dbReference type="NCBIfam" id="TIGR00879">
    <property type="entry name" value="SP"/>
    <property type="match status" value="1"/>
</dbReference>
<dbReference type="InterPro" id="IPR036259">
    <property type="entry name" value="MFS_trans_sf"/>
</dbReference>
<keyword evidence="6 9" id="KW-0472">Membrane</keyword>
<evidence type="ECO:0000256" key="4">
    <source>
        <dbReference type="ARBA" id="ARBA00022692"/>
    </source>
</evidence>
<dbReference type="GO" id="GO:0005351">
    <property type="term" value="F:carbohydrate:proton symporter activity"/>
    <property type="evidence" value="ECO:0007669"/>
    <property type="project" value="TreeGrafter"/>
</dbReference>
<sequence>MSNPAETPSQGLEHTLGRQFRWYNIVMIFAMSMGSILIGYANSVIGTALAQPSFILSMGLDHKSNAKELIGMTNSLFQTGGVIGCLLTPTICDHWGRRLGIAAPTLLAIIASACLAGSTNIEMFIAFRFICGVAVFSINSAIPVWMTEVAPPSKRGTFVDIHNFSIMIGYAAATWTGIGFYHVNTSNNTQWRAQFAFNCLPGLLLLIFLIWIPESPRWLTIRGHVDEAQKVLQRLHTPAEASVELIQIQQQMEVERELRNSYWAIVTTPSYRKRALMAAGTTLSVQMAAPLVMNNYGPTLYATLGFDTNQQLLYAGGWILTAMGGALGLFLYADKVPRPVLLSGGLLICEVCFSIEAALIAKYATTAESLANPNASALKAAVAVIYVYILLFELSLGGTQFVYCSEIFPTHLRTKGMAISIAAQSAINILWLQVAPVAFSTIGWKFFLCFICPGTLASILIYLVFPDTLGVPLEAINELFGDTTVAASSCDSLRAEDGAPTDQERHSKDTGYTHVEVH</sequence>
<comment type="similarity">
    <text evidence="2 7">Belongs to the major facilitator superfamily. Sugar transporter (TC 2.A.1.1) family.</text>
</comment>
<dbReference type="EMBL" id="JAVRRD010000021">
    <property type="protein sequence ID" value="KAK5048619.1"/>
    <property type="molecule type" value="Genomic_DNA"/>
</dbReference>
<dbReference type="Pfam" id="PF00083">
    <property type="entry name" value="Sugar_tr"/>
    <property type="match status" value="1"/>
</dbReference>
<feature type="transmembrane region" description="Helical" evidence="9">
    <location>
        <begin position="99"/>
        <end position="119"/>
    </location>
</feature>
<dbReference type="PANTHER" id="PTHR48022:SF11">
    <property type="entry name" value="MONOSACCHARIDE TRANSPORTER (HXT8), PUTATIVE (AFU_ORTHOLOGUE AFUA_2G08120)-RELATED"/>
    <property type="match status" value="1"/>
</dbReference>
<feature type="transmembrane region" description="Helical" evidence="9">
    <location>
        <begin position="158"/>
        <end position="183"/>
    </location>
</feature>
<dbReference type="AlphaFoldDB" id="A0AAV9N360"/>
<dbReference type="PRINTS" id="PR00171">
    <property type="entry name" value="SUGRTRNSPORT"/>
</dbReference>
<feature type="region of interest" description="Disordered" evidence="8">
    <location>
        <begin position="494"/>
        <end position="518"/>
    </location>
</feature>
<comment type="subcellular location">
    <subcellularLocation>
        <location evidence="1">Membrane</location>
        <topology evidence="1">Multi-pass membrane protein</topology>
    </subcellularLocation>
</comment>
<protein>
    <recommendedName>
        <fullName evidence="10">Major facilitator superfamily (MFS) profile domain-containing protein</fullName>
    </recommendedName>
</protein>
<dbReference type="Proteomes" id="UP001358417">
    <property type="component" value="Unassembled WGS sequence"/>
</dbReference>
<name>A0AAV9N360_9EURO</name>
<evidence type="ECO:0000313" key="12">
    <source>
        <dbReference type="Proteomes" id="UP001358417"/>
    </source>
</evidence>
<evidence type="ECO:0000256" key="6">
    <source>
        <dbReference type="ARBA" id="ARBA00023136"/>
    </source>
</evidence>
<keyword evidence="3 7" id="KW-0813">Transport</keyword>
<feature type="transmembrane region" description="Helical" evidence="9">
    <location>
        <begin position="195"/>
        <end position="212"/>
    </location>
</feature>
<feature type="transmembrane region" description="Helical" evidence="9">
    <location>
        <begin position="22"/>
        <end position="49"/>
    </location>
</feature>
<accession>A0AAV9N360</accession>
<organism evidence="11 12">
    <name type="scientific">Exophiala bonariae</name>
    <dbReference type="NCBI Taxonomy" id="1690606"/>
    <lineage>
        <taxon>Eukaryota</taxon>
        <taxon>Fungi</taxon>
        <taxon>Dikarya</taxon>
        <taxon>Ascomycota</taxon>
        <taxon>Pezizomycotina</taxon>
        <taxon>Eurotiomycetes</taxon>
        <taxon>Chaetothyriomycetidae</taxon>
        <taxon>Chaetothyriales</taxon>
        <taxon>Herpotrichiellaceae</taxon>
        <taxon>Exophiala</taxon>
    </lineage>
</organism>
<evidence type="ECO:0000256" key="2">
    <source>
        <dbReference type="ARBA" id="ARBA00010992"/>
    </source>
</evidence>
<dbReference type="Gene3D" id="1.20.1250.20">
    <property type="entry name" value="MFS general substrate transporter like domains"/>
    <property type="match status" value="1"/>
</dbReference>
<evidence type="ECO:0000256" key="8">
    <source>
        <dbReference type="SAM" id="MobiDB-lite"/>
    </source>
</evidence>
<dbReference type="InterPro" id="IPR003663">
    <property type="entry name" value="Sugar/inositol_transpt"/>
</dbReference>
<feature type="transmembrane region" description="Helical" evidence="9">
    <location>
        <begin position="340"/>
        <end position="361"/>
    </location>
</feature>
<proteinExistence type="inferred from homology"/>
<dbReference type="PROSITE" id="PS50850">
    <property type="entry name" value="MFS"/>
    <property type="match status" value="1"/>
</dbReference>
<feature type="transmembrane region" description="Helical" evidence="9">
    <location>
        <begin position="313"/>
        <end position="333"/>
    </location>
</feature>
<dbReference type="GeneID" id="89973885"/>
<evidence type="ECO:0000313" key="11">
    <source>
        <dbReference type="EMBL" id="KAK5048619.1"/>
    </source>
</evidence>
<feature type="domain" description="Major facilitator superfamily (MFS) profile" evidence="10">
    <location>
        <begin position="27"/>
        <end position="469"/>
    </location>
</feature>
<dbReference type="InterPro" id="IPR020846">
    <property type="entry name" value="MFS_dom"/>
</dbReference>
<dbReference type="InterPro" id="IPR005828">
    <property type="entry name" value="MFS_sugar_transport-like"/>
</dbReference>
<reference evidence="11 12" key="1">
    <citation type="submission" date="2023-08" db="EMBL/GenBank/DDBJ databases">
        <title>Black Yeasts Isolated from many extreme environments.</title>
        <authorList>
            <person name="Coleine C."/>
            <person name="Stajich J.E."/>
            <person name="Selbmann L."/>
        </authorList>
    </citation>
    <scope>NUCLEOTIDE SEQUENCE [LARGE SCALE GENOMIC DNA]</scope>
    <source>
        <strain evidence="11 12">CCFEE 5792</strain>
    </source>
</reference>
<evidence type="ECO:0000256" key="1">
    <source>
        <dbReference type="ARBA" id="ARBA00004141"/>
    </source>
</evidence>
<dbReference type="RefSeq" id="XP_064703978.1">
    <property type="nucleotide sequence ID" value="XM_064849275.1"/>
</dbReference>
<comment type="caution">
    <text evidence="11">The sequence shown here is derived from an EMBL/GenBank/DDBJ whole genome shotgun (WGS) entry which is preliminary data.</text>
</comment>
<evidence type="ECO:0000256" key="5">
    <source>
        <dbReference type="ARBA" id="ARBA00022989"/>
    </source>
</evidence>
<evidence type="ECO:0000256" key="3">
    <source>
        <dbReference type="ARBA" id="ARBA00022448"/>
    </source>
</evidence>
<evidence type="ECO:0000256" key="7">
    <source>
        <dbReference type="RuleBase" id="RU003346"/>
    </source>
</evidence>
<dbReference type="SUPFAM" id="SSF103473">
    <property type="entry name" value="MFS general substrate transporter"/>
    <property type="match status" value="1"/>
</dbReference>
<feature type="transmembrane region" description="Helical" evidence="9">
    <location>
        <begin position="381"/>
        <end position="404"/>
    </location>
</feature>
<keyword evidence="12" id="KW-1185">Reference proteome</keyword>